<feature type="domain" description="Pericentriolar material 1 protein C-terminal" evidence="3">
    <location>
        <begin position="787"/>
        <end position="974"/>
    </location>
</feature>
<feature type="domain" description="Pericentriolar material 1 protein C-terminal" evidence="3">
    <location>
        <begin position="690"/>
        <end position="741"/>
    </location>
</feature>
<dbReference type="EMBL" id="CAJFCJ010000009">
    <property type="protein sequence ID" value="CAD5118670.1"/>
    <property type="molecule type" value="Genomic_DNA"/>
</dbReference>
<dbReference type="GO" id="GO:0071539">
    <property type="term" value="P:protein localization to centrosome"/>
    <property type="evidence" value="ECO:0007669"/>
    <property type="project" value="InterPro"/>
</dbReference>
<feature type="compositionally biased region" description="Acidic residues" evidence="2">
    <location>
        <begin position="980"/>
        <end position="1000"/>
    </location>
</feature>
<dbReference type="AlphaFoldDB" id="A0A7I8VVS1"/>
<proteinExistence type="predicted"/>
<accession>A0A7I8VVS1</accession>
<feature type="region of interest" description="Disordered" evidence="2">
    <location>
        <begin position="1"/>
        <end position="69"/>
    </location>
</feature>
<sequence>MYMNEFPRMASSSRRRQRTSDNDKEDSSSSTIEGFRLPKANPAKQQKKSETKRKSDQSRKRKTNTNDVEVKDFQLSDRLQQVRQYIRQTSNMLRVMKSAVVNEDDERILQVEEMLQRLKEQERKYVQMLFITNSMGDQSSDFEFDRPMIESALGRHTDTDYDDDGMENGISALQEQTSLLRQVLHRREELRALQGRQAVLLALQGELGQGNGDMNIDAQSSDGTSQSDNEIVSPTNNATASNSSSYAAAARLNYVRNVGDVKSDFGLEELQNQKYHVESLLNQLQSLKVSPEPIDMERPQNVRASHGKQSQVLREQRQIPDQREVQAKMKKLEEVKRKLSELKDLVQFYQAEGDDSLATSNSEITSTGLQFERLRDAEVKLQQLRMAVEEAEDGAAAQVLIDPDAFDGDDEDDEDDDDEIDSIEQNGRAEIMDHQAHLAFLQNQLQLLNEHLEQVERSSQSTGVAQTPGSISVTFQEPLPTASNDEIYDRMRQQRILQEQIRDQKKAFEDMVSKPRRIVDSRNTRLGPTTNDSEVASAAATSVHSAAAATWGGSENSGRRTAASNGSIHSDDTFIIGGTSGPCRPPNDKQSKKEIKELKRRIDSLTETVSILQRTNNNTANEQTTATLQQQHVLLAMQHCLAQLSQQQRDVTKSQSHLNKLISNRTSIENQSRTQKTWMKDRATSGSNTAIQEKIYSEVATLISFNENRPHFLLDAVRYLQRLNTDLLRQRALYNLRDVVGESETSSGKYTLSESDRTSTPPFAHDSLGETIINREEVAKRARNFRAVKTAGLDTNALDNQVKCIMREVTGAIRAHANDICSTKMLQYLEQVVLHSVRRYTTIESHSNTIEKQLSRVLRDSLTKYNSRAVQECCEELMIDISELLFNELAFARLLHGLNEPNKRSYTESTDEVDDDIESEIIGSAMEEEKLDSEAEAMERKRDDEMAELVDSYTSSDEDEAIEKREVELSYAERKPVTLDSEEDEAEGIDETAEVIEENDTAVRREQEIGEIEITIDDIPKEGLNVFAISGLPLPTTSMLAGDGDSLQNPIELVEQTN</sequence>
<dbReference type="OrthoDB" id="2125770at2759"/>
<comment type="caution">
    <text evidence="4">The sequence shown here is derived from an EMBL/GenBank/DDBJ whole genome shotgun (WGS) entry which is preliminary data.</text>
</comment>
<evidence type="ECO:0000313" key="4">
    <source>
        <dbReference type="EMBL" id="CAD5118670.1"/>
    </source>
</evidence>
<evidence type="ECO:0000256" key="2">
    <source>
        <dbReference type="SAM" id="MobiDB-lite"/>
    </source>
</evidence>
<evidence type="ECO:0000313" key="5">
    <source>
        <dbReference type="Proteomes" id="UP000549394"/>
    </source>
</evidence>
<feature type="region of interest" description="Disordered" evidence="2">
    <location>
        <begin position="977"/>
        <end position="1001"/>
    </location>
</feature>
<feature type="region of interest" description="Disordered" evidence="2">
    <location>
        <begin position="210"/>
        <end position="242"/>
    </location>
</feature>
<gene>
    <name evidence="4" type="ORF">DGYR_LOCUS7007</name>
</gene>
<name>A0A7I8VVS1_9ANNE</name>
<dbReference type="PANTHER" id="PTHR14164">
    <property type="entry name" value="PERICENTRIOLAR MATERIAL 1-RELATED"/>
    <property type="match status" value="1"/>
</dbReference>
<feature type="region of interest" description="Disordered" evidence="2">
    <location>
        <begin position="745"/>
        <end position="766"/>
    </location>
</feature>
<dbReference type="GO" id="GO:0036064">
    <property type="term" value="C:ciliary basal body"/>
    <property type="evidence" value="ECO:0007669"/>
    <property type="project" value="TreeGrafter"/>
</dbReference>
<feature type="coiled-coil region" evidence="1">
    <location>
        <begin position="101"/>
        <end position="128"/>
    </location>
</feature>
<feature type="compositionally biased region" description="Basic and acidic residues" evidence="2">
    <location>
        <begin position="18"/>
        <end position="27"/>
    </location>
</feature>
<feature type="coiled-coil region" evidence="1">
    <location>
        <begin position="322"/>
        <end position="394"/>
    </location>
</feature>
<protein>
    <submittedName>
        <fullName evidence="4">DgyrCDS7355</fullName>
    </submittedName>
</protein>
<dbReference type="InterPro" id="IPR031446">
    <property type="entry name" value="PCM1_C"/>
</dbReference>
<dbReference type="InterPro" id="IPR024138">
    <property type="entry name" value="Pericentriolar_Pcm1"/>
</dbReference>
<evidence type="ECO:0000256" key="1">
    <source>
        <dbReference type="SAM" id="Coils"/>
    </source>
</evidence>
<feature type="compositionally biased region" description="Low complexity" evidence="2">
    <location>
        <begin position="535"/>
        <end position="550"/>
    </location>
</feature>
<feature type="compositionally biased region" description="Polar residues" evidence="2">
    <location>
        <begin position="217"/>
        <end position="234"/>
    </location>
</feature>
<organism evidence="4 5">
    <name type="scientific">Dimorphilus gyrociliatus</name>
    <dbReference type="NCBI Taxonomy" id="2664684"/>
    <lineage>
        <taxon>Eukaryota</taxon>
        <taxon>Metazoa</taxon>
        <taxon>Spiralia</taxon>
        <taxon>Lophotrochozoa</taxon>
        <taxon>Annelida</taxon>
        <taxon>Polychaeta</taxon>
        <taxon>Polychaeta incertae sedis</taxon>
        <taxon>Dinophilidae</taxon>
        <taxon>Dimorphilus</taxon>
    </lineage>
</organism>
<dbReference type="GO" id="GO:0034454">
    <property type="term" value="P:microtubule anchoring at centrosome"/>
    <property type="evidence" value="ECO:0007669"/>
    <property type="project" value="InterPro"/>
</dbReference>
<dbReference type="GO" id="GO:0034451">
    <property type="term" value="C:centriolar satellite"/>
    <property type="evidence" value="ECO:0007669"/>
    <property type="project" value="TreeGrafter"/>
</dbReference>
<dbReference type="Proteomes" id="UP000549394">
    <property type="component" value="Unassembled WGS sequence"/>
</dbReference>
<feature type="compositionally biased region" description="Polar residues" evidence="2">
    <location>
        <begin position="745"/>
        <end position="761"/>
    </location>
</feature>
<feature type="compositionally biased region" description="Basic and acidic residues" evidence="2">
    <location>
        <begin position="47"/>
        <end position="58"/>
    </location>
</feature>
<feature type="coiled-coil region" evidence="1">
    <location>
        <begin position="431"/>
        <end position="458"/>
    </location>
</feature>
<dbReference type="Pfam" id="PF15717">
    <property type="entry name" value="PCM1_C"/>
    <property type="match status" value="2"/>
</dbReference>
<keyword evidence="1" id="KW-0175">Coiled coil</keyword>
<dbReference type="PANTHER" id="PTHR14164:SF12">
    <property type="entry name" value="PERICENTRIOLAR MATERIAL 1 PROTEIN"/>
    <property type="match status" value="1"/>
</dbReference>
<reference evidence="4 5" key="1">
    <citation type="submission" date="2020-08" db="EMBL/GenBank/DDBJ databases">
        <authorList>
            <person name="Hejnol A."/>
        </authorList>
    </citation>
    <scope>NUCLEOTIDE SEQUENCE [LARGE SCALE GENOMIC DNA]</scope>
</reference>
<feature type="region of interest" description="Disordered" evidence="2">
    <location>
        <begin position="518"/>
        <end position="571"/>
    </location>
</feature>
<evidence type="ECO:0000259" key="3">
    <source>
        <dbReference type="Pfam" id="PF15717"/>
    </source>
</evidence>
<keyword evidence="5" id="KW-1185">Reference proteome</keyword>
<dbReference type="GO" id="GO:1905515">
    <property type="term" value="P:non-motile cilium assembly"/>
    <property type="evidence" value="ECO:0007669"/>
    <property type="project" value="TreeGrafter"/>
</dbReference>
<feature type="compositionally biased region" description="Polar residues" evidence="2">
    <location>
        <begin position="524"/>
        <end position="534"/>
    </location>
</feature>
<feature type="coiled-coil region" evidence="1">
    <location>
        <begin position="588"/>
        <end position="622"/>
    </location>
</feature>